<dbReference type="InterPro" id="IPR033788">
    <property type="entry name" value="VbhA-like"/>
</dbReference>
<dbReference type="InterPro" id="IPR041535">
    <property type="entry name" value="VbhA"/>
</dbReference>
<evidence type="ECO:0000259" key="1">
    <source>
        <dbReference type="Pfam" id="PF18495"/>
    </source>
</evidence>
<reference evidence="2 3" key="1">
    <citation type="submission" date="2014-12" db="EMBL/GenBank/DDBJ databases">
        <title>Complete genome sequence of Bifidobacterium longum subsp. infantis BT1.</title>
        <authorList>
            <person name="Kim J.F."/>
            <person name="Kwak M.-J."/>
        </authorList>
    </citation>
    <scope>NUCLEOTIDE SEQUENCE [LARGE SCALE GENOMIC DNA]</scope>
    <source>
        <strain evidence="2 3">BT1</strain>
    </source>
</reference>
<proteinExistence type="predicted"/>
<evidence type="ECO:0000313" key="2">
    <source>
        <dbReference type="EMBL" id="ALE10002.1"/>
    </source>
</evidence>
<dbReference type="PATRIC" id="fig|1682.24.peg.1948"/>
<gene>
    <name evidence="2" type="ORF">RY67_2002</name>
</gene>
<feature type="domain" description="Antitoxin VbhA" evidence="1">
    <location>
        <begin position="27"/>
        <end position="73"/>
    </location>
</feature>
<dbReference type="Gene3D" id="1.10.8.1050">
    <property type="entry name" value="Antitoxin VbhA-like"/>
    <property type="match status" value="1"/>
</dbReference>
<dbReference type="InterPro" id="IPR043038">
    <property type="entry name" value="VbhA_sf"/>
</dbReference>
<dbReference type="CDD" id="cd11586">
    <property type="entry name" value="VbhA_like"/>
    <property type="match status" value="1"/>
</dbReference>
<evidence type="ECO:0000313" key="3">
    <source>
        <dbReference type="Proteomes" id="UP000067206"/>
    </source>
</evidence>
<dbReference type="Proteomes" id="UP000067206">
    <property type="component" value="Chromosome"/>
</dbReference>
<protein>
    <recommendedName>
        <fullName evidence="1">Antitoxin VbhA domain-containing protein</fullName>
    </recommendedName>
</protein>
<name>A0A0M4LWC4_BIFLI</name>
<dbReference type="Pfam" id="PF18495">
    <property type="entry name" value="VbhA"/>
    <property type="match status" value="1"/>
</dbReference>
<dbReference type="AlphaFoldDB" id="A0A0M4LWC4"/>
<sequence length="79" mass="8909">MPILQEPIPVGMIVCNEEIDMTEQEIRAMRVAEAVHSARMEGGVVASSFFADARDYIEEQIDAHELVNSTRRRYGLESV</sequence>
<dbReference type="EMBL" id="CP010411">
    <property type="protein sequence ID" value="ALE10002.1"/>
    <property type="molecule type" value="Genomic_DNA"/>
</dbReference>
<accession>A0A0M4LWC4</accession>
<organism evidence="2 3">
    <name type="scientific">Bifidobacterium longum subsp. infantis</name>
    <dbReference type="NCBI Taxonomy" id="1682"/>
    <lineage>
        <taxon>Bacteria</taxon>
        <taxon>Bacillati</taxon>
        <taxon>Actinomycetota</taxon>
        <taxon>Actinomycetes</taxon>
        <taxon>Bifidobacteriales</taxon>
        <taxon>Bifidobacteriaceae</taxon>
        <taxon>Bifidobacterium</taxon>
    </lineage>
</organism>